<accession>A0A2I0U2S9</accession>
<keyword evidence="1" id="KW-0808">Transferase</keyword>
<dbReference type="PANTHER" id="PTHR33332">
    <property type="entry name" value="REVERSE TRANSCRIPTASE DOMAIN-CONTAINING PROTEIN"/>
    <property type="match status" value="1"/>
</dbReference>
<gene>
    <name evidence="1" type="ORF">llap_9301</name>
</gene>
<name>A0A2I0U2S9_LIMLA</name>
<keyword evidence="1" id="KW-0695">RNA-directed DNA polymerase</keyword>
<dbReference type="OrthoDB" id="416454at2759"/>
<dbReference type="Proteomes" id="UP000233556">
    <property type="component" value="Unassembled WGS sequence"/>
</dbReference>
<organism evidence="1 2">
    <name type="scientific">Limosa lapponica baueri</name>
    <dbReference type="NCBI Taxonomy" id="1758121"/>
    <lineage>
        <taxon>Eukaryota</taxon>
        <taxon>Metazoa</taxon>
        <taxon>Chordata</taxon>
        <taxon>Craniata</taxon>
        <taxon>Vertebrata</taxon>
        <taxon>Euteleostomi</taxon>
        <taxon>Archelosauria</taxon>
        <taxon>Archosauria</taxon>
        <taxon>Dinosauria</taxon>
        <taxon>Saurischia</taxon>
        <taxon>Theropoda</taxon>
        <taxon>Coelurosauria</taxon>
        <taxon>Aves</taxon>
        <taxon>Neognathae</taxon>
        <taxon>Neoaves</taxon>
        <taxon>Charadriiformes</taxon>
        <taxon>Scolopacidae</taxon>
        <taxon>Limosa</taxon>
    </lineage>
</organism>
<keyword evidence="1" id="KW-0548">Nucleotidyltransferase</keyword>
<proteinExistence type="predicted"/>
<evidence type="ECO:0000313" key="1">
    <source>
        <dbReference type="EMBL" id="PKU40394.1"/>
    </source>
</evidence>
<dbReference type="AlphaFoldDB" id="A0A2I0U2S9"/>
<protein>
    <submittedName>
        <fullName evidence="1">Rna-directed dna polymerase from mobile element jockey-like</fullName>
    </submittedName>
</protein>
<sequence length="114" mass="12373">MGNLIPVSRVGSENTLFTTCLGSTGSGMELTIITHPFTLTASSRLGFHPPAYSGIKCTLSKFVDDTTLSGAVNMPEGWDAIQRDLDKLKRWAHVSLIRFNKAKCKVLHLGQGNP</sequence>
<dbReference type="EMBL" id="KZ506283">
    <property type="protein sequence ID" value="PKU40394.1"/>
    <property type="molecule type" value="Genomic_DNA"/>
</dbReference>
<reference evidence="2" key="1">
    <citation type="submission" date="2017-11" db="EMBL/GenBank/DDBJ databases">
        <authorList>
            <person name="Lima N.C."/>
            <person name="Parody-Merino A.M."/>
            <person name="Battley P.F."/>
            <person name="Fidler A.E."/>
            <person name="Prosdocimi F."/>
        </authorList>
    </citation>
    <scope>NUCLEOTIDE SEQUENCE [LARGE SCALE GENOMIC DNA]</scope>
</reference>
<evidence type="ECO:0000313" key="2">
    <source>
        <dbReference type="Proteomes" id="UP000233556"/>
    </source>
</evidence>
<reference evidence="2" key="2">
    <citation type="submission" date="2017-12" db="EMBL/GenBank/DDBJ databases">
        <title>Genome sequence of the Bar-tailed Godwit (Limosa lapponica baueri).</title>
        <authorList>
            <person name="Lima N.C.B."/>
            <person name="Parody-Merino A.M."/>
            <person name="Battley P.F."/>
            <person name="Fidler A.E."/>
            <person name="Prosdocimi F."/>
        </authorList>
    </citation>
    <scope>NUCLEOTIDE SEQUENCE [LARGE SCALE GENOMIC DNA]</scope>
</reference>
<keyword evidence="2" id="KW-1185">Reference proteome</keyword>
<dbReference type="GO" id="GO:0003964">
    <property type="term" value="F:RNA-directed DNA polymerase activity"/>
    <property type="evidence" value="ECO:0007669"/>
    <property type="project" value="UniProtKB-KW"/>
</dbReference>